<keyword evidence="2" id="KW-1185">Reference proteome</keyword>
<comment type="caution">
    <text evidence="1">The sequence shown here is derived from an EMBL/GenBank/DDBJ whole genome shotgun (WGS) entry which is preliminary data.</text>
</comment>
<dbReference type="PROSITE" id="PS51257">
    <property type="entry name" value="PROKAR_LIPOPROTEIN"/>
    <property type="match status" value="1"/>
</dbReference>
<protein>
    <submittedName>
        <fullName evidence="1">Uncharacterized protein</fullName>
    </submittedName>
</protein>
<accession>A0ABT3N4D9</accession>
<dbReference type="EMBL" id="JAPFCC010000002">
    <property type="protein sequence ID" value="MCW7556488.1"/>
    <property type="molecule type" value="Genomic_DNA"/>
</dbReference>
<gene>
    <name evidence="1" type="ORF">NX722_28400</name>
</gene>
<sequence>MAELKQFFPSVQPWASGCPDPVVLNAIRESVRLICDEVPVWRVDNTLALIGGITDYEIEVPAGSELVTVESLRQRDSKDLMNLWHLKGNNLVIPVDYTGSKVVLTELVLIVRPSMTATEIPDECLTAISHVAPYGARWQLLDIPGQKWSDPLNAEKNRQLFYQKLSALRGEVMHKGNRHRLQRAADPLA</sequence>
<evidence type="ECO:0000313" key="2">
    <source>
        <dbReference type="Proteomes" id="UP001209854"/>
    </source>
</evidence>
<dbReference type="RefSeq" id="WP_262568789.1">
    <property type="nucleotide sequence ID" value="NZ_CP103299.1"/>
</dbReference>
<dbReference type="Proteomes" id="UP001209854">
    <property type="component" value="Unassembled WGS sequence"/>
</dbReference>
<organism evidence="1 2">
    <name type="scientific">Endozoicomonas gorgoniicola</name>
    <dbReference type="NCBI Taxonomy" id="1234144"/>
    <lineage>
        <taxon>Bacteria</taxon>
        <taxon>Pseudomonadati</taxon>
        <taxon>Pseudomonadota</taxon>
        <taxon>Gammaproteobacteria</taxon>
        <taxon>Oceanospirillales</taxon>
        <taxon>Endozoicomonadaceae</taxon>
        <taxon>Endozoicomonas</taxon>
    </lineage>
</organism>
<proteinExistence type="predicted"/>
<name>A0ABT3N4D9_9GAMM</name>
<reference evidence="1 2" key="1">
    <citation type="submission" date="2022-10" db="EMBL/GenBank/DDBJ databases">
        <title>High-quality genome sequences of two octocoral-associated bacteria, Endozoicomonas euniceicola EF212 and Endozoicomonas gorgoniicola PS125.</title>
        <authorList>
            <person name="Chiou Y.-J."/>
            <person name="Chen Y.-H."/>
        </authorList>
    </citation>
    <scope>NUCLEOTIDE SEQUENCE [LARGE SCALE GENOMIC DNA]</scope>
    <source>
        <strain evidence="1 2">PS125</strain>
    </source>
</reference>
<evidence type="ECO:0000313" key="1">
    <source>
        <dbReference type="EMBL" id="MCW7556488.1"/>
    </source>
</evidence>